<organism evidence="8 9">
    <name type="scientific">Thermomonospora echinospora</name>
    <dbReference type="NCBI Taxonomy" id="1992"/>
    <lineage>
        <taxon>Bacteria</taxon>
        <taxon>Bacillati</taxon>
        <taxon>Actinomycetota</taxon>
        <taxon>Actinomycetes</taxon>
        <taxon>Streptosporangiales</taxon>
        <taxon>Thermomonosporaceae</taxon>
        <taxon>Thermomonospora</taxon>
    </lineage>
</organism>
<gene>
    <name evidence="8" type="ORF">SAMN04489712_106107</name>
</gene>
<dbReference type="GO" id="GO:0005524">
    <property type="term" value="F:ATP binding"/>
    <property type="evidence" value="ECO:0007669"/>
    <property type="project" value="UniProtKB-KW"/>
</dbReference>
<feature type="compositionally biased region" description="Basic and acidic residues" evidence="6">
    <location>
        <begin position="12"/>
        <end position="23"/>
    </location>
</feature>
<keyword evidence="3" id="KW-0547">Nucleotide-binding</keyword>
<dbReference type="InterPro" id="IPR003593">
    <property type="entry name" value="AAA+_ATPase"/>
</dbReference>
<dbReference type="InterPro" id="IPR027417">
    <property type="entry name" value="P-loop_NTPase"/>
</dbReference>
<keyword evidence="2" id="KW-0813">Transport</keyword>
<evidence type="ECO:0000313" key="9">
    <source>
        <dbReference type="Proteomes" id="UP000236723"/>
    </source>
</evidence>
<dbReference type="PROSITE" id="PS50893">
    <property type="entry name" value="ABC_TRANSPORTER_2"/>
    <property type="match status" value="1"/>
</dbReference>
<dbReference type="GO" id="GO:0016887">
    <property type="term" value="F:ATP hydrolysis activity"/>
    <property type="evidence" value="ECO:0007669"/>
    <property type="project" value="InterPro"/>
</dbReference>
<evidence type="ECO:0000256" key="4">
    <source>
        <dbReference type="ARBA" id="ARBA00022840"/>
    </source>
</evidence>
<dbReference type="SUPFAM" id="SSF52540">
    <property type="entry name" value="P-loop containing nucleoside triphosphate hydrolases"/>
    <property type="match status" value="1"/>
</dbReference>
<keyword evidence="4 8" id="KW-0067">ATP-binding</keyword>
<dbReference type="InterPro" id="IPR050763">
    <property type="entry name" value="ABC_transporter_ATP-binding"/>
</dbReference>
<comment type="subcellular location">
    <subcellularLocation>
        <location evidence="1">Cell membrane</location>
        <topology evidence="1">Peripheral membrane protein</topology>
    </subcellularLocation>
</comment>
<dbReference type="Pfam" id="PF00005">
    <property type="entry name" value="ABC_tran"/>
    <property type="match status" value="1"/>
</dbReference>
<keyword evidence="5" id="KW-0046">Antibiotic resistance</keyword>
<dbReference type="Gene3D" id="3.40.50.300">
    <property type="entry name" value="P-loop containing nucleotide triphosphate hydrolases"/>
    <property type="match status" value="1"/>
</dbReference>
<dbReference type="OrthoDB" id="9804819at2"/>
<reference evidence="9" key="1">
    <citation type="submission" date="2016-10" db="EMBL/GenBank/DDBJ databases">
        <authorList>
            <person name="Varghese N."/>
            <person name="Submissions S."/>
        </authorList>
    </citation>
    <scope>NUCLEOTIDE SEQUENCE [LARGE SCALE GENOMIC DNA]</scope>
    <source>
        <strain evidence="9">DSM 43163</strain>
    </source>
</reference>
<feature type="domain" description="ABC transporter" evidence="7">
    <location>
        <begin position="33"/>
        <end position="267"/>
    </location>
</feature>
<dbReference type="PANTHER" id="PTHR42711:SF16">
    <property type="entry name" value="ABC TRANSPORTER ATP-BINDING PROTEIN"/>
    <property type="match status" value="1"/>
</dbReference>
<dbReference type="GO" id="GO:0046677">
    <property type="term" value="P:response to antibiotic"/>
    <property type="evidence" value="ECO:0007669"/>
    <property type="project" value="UniProtKB-KW"/>
</dbReference>
<accession>A0A1H6B034</accession>
<proteinExistence type="predicted"/>
<keyword evidence="9" id="KW-1185">Reference proteome</keyword>
<evidence type="ECO:0000256" key="1">
    <source>
        <dbReference type="ARBA" id="ARBA00004202"/>
    </source>
</evidence>
<dbReference type="Proteomes" id="UP000236723">
    <property type="component" value="Unassembled WGS sequence"/>
</dbReference>
<protein>
    <submittedName>
        <fullName evidence="8">ABC-2 type transport system ATP-binding protein</fullName>
    </submittedName>
</protein>
<evidence type="ECO:0000256" key="6">
    <source>
        <dbReference type="SAM" id="MobiDB-lite"/>
    </source>
</evidence>
<name>A0A1H6B034_9ACTN</name>
<evidence type="ECO:0000256" key="2">
    <source>
        <dbReference type="ARBA" id="ARBA00022448"/>
    </source>
</evidence>
<dbReference type="SMART" id="SM00382">
    <property type="entry name" value="AAA"/>
    <property type="match status" value="1"/>
</dbReference>
<evidence type="ECO:0000256" key="3">
    <source>
        <dbReference type="ARBA" id="ARBA00022741"/>
    </source>
</evidence>
<evidence type="ECO:0000313" key="8">
    <source>
        <dbReference type="EMBL" id="SEG53657.1"/>
    </source>
</evidence>
<dbReference type="InterPro" id="IPR003439">
    <property type="entry name" value="ABC_transporter-like_ATP-bd"/>
</dbReference>
<feature type="region of interest" description="Disordered" evidence="6">
    <location>
        <begin position="1"/>
        <end position="37"/>
    </location>
</feature>
<dbReference type="CDD" id="cd03230">
    <property type="entry name" value="ABC_DR_subfamily_A"/>
    <property type="match status" value="1"/>
</dbReference>
<dbReference type="InterPro" id="IPR017871">
    <property type="entry name" value="ABC_transporter-like_CS"/>
</dbReference>
<dbReference type="EMBL" id="FNVO01000006">
    <property type="protein sequence ID" value="SEG53657.1"/>
    <property type="molecule type" value="Genomic_DNA"/>
</dbReference>
<dbReference type="AlphaFoldDB" id="A0A1H6B034"/>
<sequence>MNISESAAGPAEPDRRRPADDGGRGSPSTEPAIETRDLRMRYGSTEVLRGVDLRVHQGEVVALLGPNGAGKTTTIEILEGFRRRSDGRVRVLGVDPNDGGEAWRARLGVVLQSWRDHGRWRVRELLGHLGRFYAPYATARRPRPYDTGELLELVGLTDRADAVIATLSGGQRRRLDVAVGLVGRPDLLFLDEPTVGFDPQARRDFHELVERLTGLEGTSVLLTTHDLEEAERLADRIVILAGGRIVADGTSAELARRFSGKSEVRYRRDGRRYVESAVDATGHVRGLFTEYGEAIEDLEVHRVRLEDVYMTLVHEFESGRRTEAPSELTEMAR</sequence>
<evidence type="ECO:0000259" key="7">
    <source>
        <dbReference type="PROSITE" id="PS50893"/>
    </source>
</evidence>
<dbReference type="GO" id="GO:0005886">
    <property type="term" value="C:plasma membrane"/>
    <property type="evidence" value="ECO:0007669"/>
    <property type="project" value="UniProtKB-SubCell"/>
</dbReference>
<dbReference type="PROSITE" id="PS00211">
    <property type="entry name" value="ABC_TRANSPORTER_1"/>
    <property type="match status" value="1"/>
</dbReference>
<dbReference type="PANTHER" id="PTHR42711">
    <property type="entry name" value="ABC TRANSPORTER ATP-BINDING PROTEIN"/>
    <property type="match status" value="1"/>
</dbReference>
<evidence type="ECO:0000256" key="5">
    <source>
        <dbReference type="ARBA" id="ARBA00023251"/>
    </source>
</evidence>